<accession>A0A212KEX4</accession>
<name>A0A212KEX4_9FIRM</name>
<gene>
    <name evidence="2" type="ORF">KL86CLO1_12890</name>
</gene>
<proteinExistence type="predicted"/>
<reference evidence="2" key="1">
    <citation type="submission" date="2016-04" db="EMBL/GenBank/DDBJ databases">
        <authorList>
            <person name="Evans L.H."/>
            <person name="Alamgir A."/>
            <person name="Owens N."/>
            <person name="Weber N.D."/>
            <person name="Virtaneva K."/>
            <person name="Barbian K."/>
            <person name="Babar A."/>
            <person name="Rosenke K."/>
        </authorList>
    </citation>
    <scope>NUCLEOTIDE SEQUENCE</scope>
    <source>
        <strain evidence="2">86</strain>
    </source>
</reference>
<evidence type="ECO:0000313" key="2">
    <source>
        <dbReference type="EMBL" id="SBW10263.1"/>
    </source>
</evidence>
<feature type="compositionally biased region" description="Polar residues" evidence="1">
    <location>
        <begin position="44"/>
        <end position="56"/>
    </location>
</feature>
<feature type="compositionally biased region" description="Basic and acidic residues" evidence="1">
    <location>
        <begin position="73"/>
        <end position="84"/>
    </location>
</feature>
<evidence type="ECO:0000256" key="1">
    <source>
        <dbReference type="SAM" id="MobiDB-lite"/>
    </source>
</evidence>
<sequence length="84" mass="9013">MSPLMKCPRALPSFPCGSALWQVATPCDTQYKKYLDKGMNAHETTNQIESPRTINGSPARVPTSAHGGGLGGGDRHQLRLGDHP</sequence>
<dbReference type="EMBL" id="FLUN01000001">
    <property type="protein sequence ID" value="SBW10263.1"/>
    <property type="molecule type" value="Genomic_DNA"/>
</dbReference>
<feature type="region of interest" description="Disordered" evidence="1">
    <location>
        <begin position="44"/>
        <end position="84"/>
    </location>
</feature>
<protein>
    <submittedName>
        <fullName evidence="2">Uncharacterized protein</fullName>
    </submittedName>
</protein>
<dbReference type="AlphaFoldDB" id="A0A212KEX4"/>
<organism evidence="2">
    <name type="scientific">uncultured Eubacteriales bacterium</name>
    <dbReference type="NCBI Taxonomy" id="172733"/>
    <lineage>
        <taxon>Bacteria</taxon>
        <taxon>Bacillati</taxon>
        <taxon>Bacillota</taxon>
        <taxon>Clostridia</taxon>
        <taxon>Eubacteriales</taxon>
        <taxon>environmental samples</taxon>
    </lineage>
</organism>